<dbReference type="Proteomes" id="UP001321473">
    <property type="component" value="Unassembled WGS sequence"/>
</dbReference>
<comment type="caution">
    <text evidence="3">The sequence shown here is derived from an EMBL/GenBank/DDBJ whole genome shotgun (WGS) entry which is preliminary data.</text>
</comment>
<accession>A0AAQ4D6R4</accession>
<name>A0AAQ4D6R4_AMBAM</name>
<proteinExistence type="predicted"/>
<evidence type="ECO:0000256" key="1">
    <source>
        <dbReference type="PROSITE-ProRule" id="PRU00042"/>
    </source>
</evidence>
<evidence type="ECO:0000313" key="3">
    <source>
        <dbReference type="EMBL" id="KAK8758154.1"/>
    </source>
</evidence>
<keyword evidence="1" id="KW-0862">Zinc</keyword>
<keyword evidence="1" id="KW-0863">Zinc-finger</keyword>
<sequence>MEIALAVPWRDYCNGKPSKTMPGMRFFQCHKCRKREVTLRSLFRHFHAAHGHERNWLCGLQGPSEHMEHTGNMCQGIIWTAWTASVIRILGYTCKQG</sequence>
<keyword evidence="4" id="KW-1185">Reference proteome</keyword>
<dbReference type="AlphaFoldDB" id="A0AAQ4D6R4"/>
<dbReference type="EMBL" id="JARKHS020034424">
    <property type="protein sequence ID" value="KAK8758154.1"/>
    <property type="molecule type" value="Genomic_DNA"/>
</dbReference>
<protein>
    <recommendedName>
        <fullName evidence="2">C2H2-type domain-containing protein</fullName>
    </recommendedName>
</protein>
<dbReference type="GO" id="GO:0008270">
    <property type="term" value="F:zinc ion binding"/>
    <property type="evidence" value="ECO:0007669"/>
    <property type="project" value="UniProtKB-KW"/>
</dbReference>
<keyword evidence="1" id="KW-0479">Metal-binding</keyword>
<organism evidence="3 4">
    <name type="scientific">Amblyomma americanum</name>
    <name type="common">Lone star tick</name>
    <dbReference type="NCBI Taxonomy" id="6943"/>
    <lineage>
        <taxon>Eukaryota</taxon>
        <taxon>Metazoa</taxon>
        <taxon>Ecdysozoa</taxon>
        <taxon>Arthropoda</taxon>
        <taxon>Chelicerata</taxon>
        <taxon>Arachnida</taxon>
        <taxon>Acari</taxon>
        <taxon>Parasitiformes</taxon>
        <taxon>Ixodida</taxon>
        <taxon>Ixodoidea</taxon>
        <taxon>Ixodidae</taxon>
        <taxon>Amblyomminae</taxon>
        <taxon>Amblyomma</taxon>
    </lineage>
</organism>
<dbReference type="PROSITE" id="PS50157">
    <property type="entry name" value="ZINC_FINGER_C2H2_2"/>
    <property type="match status" value="1"/>
</dbReference>
<dbReference type="InterPro" id="IPR013087">
    <property type="entry name" value="Znf_C2H2_type"/>
</dbReference>
<gene>
    <name evidence="3" type="ORF">V5799_004214</name>
</gene>
<evidence type="ECO:0000313" key="4">
    <source>
        <dbReference type="Proteomes" id="UP001321473"/>
    </source>
</evidence>
<feature type="domain" description="C2H2-type" evidence="2">
    <location>
        <begin position="27"/>
        <end position="55"/>
    </location>
</feature>
<evidence type="ECO:0000259" key="2">
    <source>
        <dbReference type="PROSITE" id="PS50157"/>
    </source>
</evidence>
<reference evidence="3 4" key="1">
    <citation type="journal article" date="2023" name="Arcadia Sci">
        <title>De novo assembly of a long-read Amblyomma americanum tick genome.</title>
        <authorList>
            <person name="Chou S."/>
            <person name="Poskanzer K.E."/>
            <person name="Rollins M."/>
            <person name="Thuy-Boun P.S."/>
        </authorList>
    </citation>
    <scope>NUCLEOTIDE SEQUENCE [LARGE SCALE GENOMIC DNA]</scope>
    <source>
        <strain evidence="3">F_SG_1</strain>
        <tissue evidence="3">Salivary glands</tissue>
    </source>
</reference>